<gene>
    <name evidence="1" type="ORF">YPIP275_1656</name>
</gene>
<dbReference type="EMBL" id="AAOS02000021">
    <property type="protein sequence ID" value="EDR31466.1"/>
    <property type="molecule type" value="Genomic_DNA"/>
</dbReference>
<name>A0AAV3B8P6_YERPE</name>
<evidence type="ECO:0000313" key="2">
    <source>
        <dbReference type="Proteomes" id="UP000004430"/>
    </source>
</evidence>
<organism evidence="1 2">
    <name type="scientific">Yersinia pestis biovar Orientalis str. IP275</name>
    <dbReference type="NCBI Taxonomy" id="373665"/>
    <lineage>
        <taxon>Bacteria</taxon>
        <taxon>Pseudomonadati</taxon>
        <taxon>Pseudomonadota</taxon>
        <taxon>Gammaproteobacteria</taxon>
        <taxon>Enterobacterales</taxon>
        <taxon>Yersiniaceae</taxon>
        <taxon>Yersinia</taxon>
    </lineage>
</organism>
<proteinExistence type="predicted"/>
<dbReference type="Proteomes" id="UP000004430">
    <property type="component" value="Unassembled WGS sequence"/>
</dbReference>
<dbReference type="AlphaFoldDB" id="A0AAV3B8P6"/>
<comment type="caution">
    <text evidence="1">The sequence shown here is derived from an EMBL/GenBank/DDBJ whole genome shotgun (WGS) entry which is preliminary data.</text>
</comment>
<accession>A0AAV3B8P6</accession>
<reference evidence="1 2" key="2">
    <citation type="submission" date="2010-03" db="EMBL/GenBank/DDBJ databases">
        <authorList>
            <person name="Payne S.H."/>
            <person name="Sutton G.G."/>
        </authorList>
    </citation>
    <scope>NUCLEOTIDE SEQUENCE [LARGE SCALE GENOMIC DNA]</scope>
    <source>
        <strain evidence="1 2">IP275</strain>
    </source>
</reference>
<sequence length="38" mass="4416">MLLYLREMVSCGWEPLCVIEWLCEVDMSEIVAPVMDIV</sequence>
<protein>
    <submittedName>
        <fullName evidence="1">Uncharacterized protein</fullName>
    </submittedName>
</protein>
<evidence type="ECO:0000313" key="1">
    <source>
        <dbReference type="EMBL" id="EDR31466.1"/>
    </source>
</evidence>
<reference evidence="1 2" key="1">
    <citation type="submission" date="2008-01" db="EMBL/GenBank/DDBJ databases">
        <title>Yersinia pestis Strain IP275 project at JCVI/TIGR.</title>
        <authorList>
            <person name="Ravel J."/>
            <person name="Eppinger M."/>
            <person name="Fricke W.F."/>
            <person name="Rosovitz M."/>
            <person name="Lindler L.E."/>
            <person name="Bearden S."/>
            <person name="Shriefer M."/>
        </authorList>
    </citation>
    <scope>NUCLEOTIDE SEQUENCE [LARGE SCALE GENOMIC DNA]</scope>
    <source>
        <strain evidence="1 2">IP275</strain>
    </source>
</reference>